<dbReference type="EMBL" id="CP011454">
    <property type="protein sequence ID" value="AMW03847.1"/>
    <property type="molecule type" value="Genomic_DNA"/>
</dbReference>
<gene>
    <name evidence="2" type="ORF">GEMMAAP_01295</name>
</gene>
<evidence type="ECO:0000256" key="1">
    <source>
        <dbReference type="SAM" id="SignalP"/>
    </source>
</evidence>
<sequence>MNRLRQATALLLGTVLMAACQAGPATAPTDGLEAGTPDLMVIGTTDDLDDALTRILPVLAATPGATGLTKHLEAARDAAARGQAVRLREQLGLALHALDAMEDDTAPAVAADVDALRLMLDARF</sequence>
<reference evidence="2 3" key="1">
    <citation type="journal article" date="2014" name="Proc. Natl. Acad. Sci. U.S.A.">
        <title>Functional type 2 photosynthetic reaction centers found in the rare bacterial phylum Gemmatimonadetes.</title>
        <authorList>
            <person name="Zeng Y."/>
            <person name="Feng F."/>
            <person name="Medova H."/>
            <person name="Dean J."/>
            <person name="Koblizek M."/>
        </authorList>
    </citation>
    <scope>NUCLEOTIDE SEQUENCE [LARGE SCALE GENOMIC DNA]</scope>
    <source>
        <strain evidence="2 3">AP64</strain>
    </source>
</reference>
<dbReference type="PROSITE" id="PS51257">
    <property type="entry name" value="PROKAR_LIPOPROTEIN"/>
    <property type="match status" value="1"/>
</dbReference>
<reference evidence="2 3" key="2">
    <citation type="journal article" date="2016" name="Environ. Microbiol. Rep.">
        <title>Metagenomic evidence for the presence of phototrophic Gemmatimonadetes bacteria in diverse environments.</title>
        <authorList>
            <person name="Zeng Y."/>
            <person name="Baumbach J."/>
            <person name="Barbosa E.G."/>
            <person name="Azevedo V."/>
            <person name="Zhang C."/>
            <person name="Koblizek M."/>
        </authorList>
    </citation>
    <scope>NUCLEOTIDE SEQUENCE [LARGE SCALE GENOMIC DNA]</scope>
    <source>
        <strain evidence="2 3">AP64</strain>
    </source>
</reference>
<protein>
    <submittedName>
        <fullName evidence="2">Uncharacterized protein</fullName>
    </submittedName>
</protein>
<feature type="chain" id="PRO_5007506771" evidence="1">
    <location>
        <begin position="28"/>
        <end position="124"/>
    </location>
</feature>
<dbReference type="KEGG" id="gph:GEMMAAP_01295"/>
<feature type="signal peptide" evidence="1">
    <location>
        <begin position="1"/>
        <end position="27"/>
    </location>
</feature>
<accession>A0A143BFR3</accession>
<dbReference type="Proteomes" id="UP000076404">
    <property type="component" value="Chromosome"/>
</dbReference>
<keyword evidence="1" id="KW-0732">Signal</keyword>
<name>A0A143BFR3_9BACT</name>
<organism evidence="2 3">
    <name type="scientific">Gemmatimonas phototrophica</name>
    <dbReference type="NCBI Taxonomy" id="1379270"/>
    <lineage>
        <taxon>Bacteria</taxon>
        <taxon>Pseudomonadati</taxon>
        <taxon>Gemmatimonadota</taxon>
        <taxon>Gemmatimonadia</taxon>
        <taxon>Gemmatimonadales</taxon>
        <taxon>Gemmatimonadaceae</taxon>
        <taxon>Gemmatimonas</taxon>
    </lineage>
</organism>
<keyword evidence="3" id="KW-1185">Reference proteome</keyword>
<evidence type="ECO:0000313" key="3">
    <source>
        <dbReference type="Proteomes" id="UP000076404"/>
    </source>
</evidence>
<evidence type="ECO:0000313" key="2">
    <source>
        <dbReference type="EMBL" id="AMW03847.1"/>
    </source>
</evidence>
<proteinExistence type="predicted"/>
<dbReference type="RefSeq" id="WP_026849121.1">
    <property type="nucleotide sequence ID" value="NZ_CP011454.1"/>
</dbReference>
<dbReference type="AlphaFoldDB" id="A0A143BFR3"/>